<organism evidence="3 4">
    <name type="scientific">Bordetella petrii (strain ATCC BAA-461 / DSM 12804 / CCUG 43448 / CIP 107267 / Se-1111R)</name>
    <dbReference type="NCBI Taxonomy" id="340100"/>
    <lineage>
        <taxon>Bacteria</taxon>
        <taxon>Pseudomonadati</taxon>
        <taxon>Pseudomonadota</taxon>
        <taxon>Betaproteobacteria</taxon>
        <taxon>Burkholderiales</taxon>
        <taxon>Alcaligenaceae</taxon>
        <taxon>Bordetella</taxon>
    </lineage>
</organism>
<dbReference type="InterPro" id="IPR043144">
    <property type="entry name" value="Mal/L-sulf/L-lact_DH-like_ah"/>
</dbReference>
<reference evidence="3 4" key="1">
    <citation type="journal article" date="2008" name="BMC Genomics">
        <title>The missing link: Bordetella petrii is endowed with both the metabolic versatility of environmental bacteria and virulence traits of pathogenic Bordetellae.</title>
        <authorList>
            <person name="Gross R."/>
            <person name="Guzman C.A."/>
            <person name="Sebaihia M."/>
            <person name="Martins Dos Santos V.A."/>
            <person name="Pieper D.H."/>
            <person name="Koebnik R."/>
            <person name="Lechner M."/>
            <person name="Bartels D."/>
            <person name="Buhrmester J."/>
            <person name="Choudhuri J.V."/>
            <person name="Ebensen T."/>
            <person name="Gaigalat L."/>
            <person name="Herrmann S."/>
            <person name="Khachane A.N."/>
            <person name="Larisch C."/>
            <person name="Link S."/>
            <person name="Linke B."/>
            <person name="Meyer F."/>
            <person name="Mormann S."/>
            <person name="Nakunst D."/>
            <person name="Rueckert C."/>
            <person name="Schneiker-Bekel S."/>
            <person name="Schulze K."/>
            <person name="Vorhoelter F.J."/>
            <person name="Yevsa T."/>
            <person name="Engle J.T."/>
            <person name="Goldman W.E."/>
            <person name="Puehler A."/>
            <person name="Goebel U.B."/>
            <person name="Goesmann A."/>
            <person name="Bloecker H."/>
            <person name="Kaiser O."/>
            <person name="Martinez-Arias R."/>
        </authorList>
    </citation>
    <scope>NUCLEOTIDE SEQUENCE [LARGE SCALE GENOMIC DNA]</scope>
    <source>
        <strain evidence="4">ATCC BAA-461 / DSM 12804 / CCUG 43448 / CIP 107267 / Se-1111R</strain>
    </source>
</reference>
<protein>
    <submittedName>
        <fullName evidence="3">Malate dehydrogenase</fullName>
        <ecNumber evidence="3">1.1.1.37</ecNumber>
    </submittedName>
</protein>
<evidence type="ECO:0000313" key="3">
    <source>
        <dbReference type="EMBL" id="CAP41595.1"/>
    </source>
</evidence>
<dbReference type="GO" id="GO:0030060">
    <property type="term" value="F:L-malate dehydrogenase (NAD+) activity"/>
    <property type="evidence" value="ECO:0007669"/>
    <property type="project" value="UniProtKB-EC"/>
</dbReference>
<dbReference type="Proteomes" id="UP000001225">
    <property type="component" value="Chromosome"/>
</dbReference>
<dbReference type="PANTHER" id="PTHR11091">
    <property type="entry name" value="OXIDOREDUCTASE-RELATED"/>
    <property type="match status" value="1"/>
</dbReference>
<dbReference type="SUPFAM" id="SSF89733">
    <property type="entry name" value="L-sulfolactate dehydrogenase-like"/>
    <property type="match status" value="1"/>
</dbReference>
<dbReference type="KEGG" id="bpt:Bpet1261"/>
<accession>A9IDR2</accession>
<evidence type="ECO:0000256" key="1">
    <source>
        <dbReference type="ARBA" id="ARBA00006056"/>
    </source>
</evidence>
<evidence type="ECO:0000256" key="2">
    <source>
        <dbReference type="ARBA" id="ARBA00023002"/>
    </source>
</evidence>
<dbReference type="InterPro" id="IPR043143">
    <property type="entry name" value="Mal/L-sulf/L-lact_DH-like_NADP"/>
</dbReference>
<dbReference type="AlphaFoldDB" id="A9IDR2"/>
<keyword evidence="4" id="KW-1185">Reference proteome</keyword>
<comment type="similarity">
    <text evidence="1">Belongs to the LDH2/MDH2 oxidoreductase family.</text>
</comment>
<dbReference type="eggNOG" id="COG2055">
    <property type="taxonomic scope" value="Bacteria"/>
</dbReference>
<dbReference type="Gene3D" id="3.30.1370.60">
    <property type="entry name" value="Hypothetical oxidoreductase yiak, domain 2"/>
    <property type="match status" value="1"/>
</dbReference>
<name>A9IDR2_BORPD</name>
<dbReference type="Pfam" id="PF02615">
    <property type="entry name" value="Ldh_2"/>
    <property type="match status" value="1"/>
</dbReference>
<dbReference type="InterPro" id="IPR036111">
    <property type="entry name" value="Mal/L-sulfo/L-lacto_DH-like_sf"/>
</dbReference>
<dbReference type="PANTHER" id="PTHR11091:SF0">
    <property type="entry name" value="MALATE DEHYDROGENASE"/>
    <property type="match status" value="1"/>
</dbReference>
<sequence>MSNTEKSLILPIDEVLDLATRVLLHAGMAEPHAKAIARVITAGQRDDCQSHGLYRLLVTTHTLRQGKVSGTALPLINDHGPAIVKVDAQFAFSQLAFELGSEVLVKKAREVGIAALAINNCYHFSALWPEVESLAEQGLAALALTPSHAWVAPAGGTRPALGTNPLAFGWPRKGKNPYVFDFATSAAARGDLELHRRADKPIPLGWGVDSAGNATTDASAVVNGGAMLTFGGHKGSALSTMIELMAGPLIGDLTSLDSLALDAGVGGTPCHGELIIALDPAHLGLGDSAADDARAERLFSTITDQGARLPSQRRFEARARSQRDGVAIPRKLYSEVMSLLPAGQ</sequence>
<dbReference type="EC" id="1.1.1.37" evidence="3"/>
<gene>
    <name evidence="3" type="primary">mdh3</name>
    <name evidence="3" type="ordered locus">Bpet1261</name>
</gene>
<evidence type="ECO:0000313" key="4">
    <source>
        <dbReference type="Proteomes" id="UP000001225"/>
    </source>
</evidence>
<keyword evidence="2 3" id="KW-0560">Oxidoreductase</keyword>
<dbReference type="Gene3D" id="1.10.1530.10">
    <property type="match status" value="1"/>
</dbReference>
<proteinExistence type="inferred from homology"/>
<dbReference type="EMBL" id="AM902716">
    <property type="protein sequence ID" value="CAP41595.1"/>
    <property type="molecule type" value="Genomic_DNA"/>
</dbReference>
<dbReference type="InterPro" id="IPR003767">
    <property type="entry name" value="Malate/L-lactate_DH-like"/>
</dbReference>
<dbReference type="STRING" id="94624.Bpet1261"/>